<name>A0A2S2QDL9_9HEMI</name>
<reference evidence="2" key="1">
    <citation type="submission" date="2018-04" db="EMBL/GenBank/DDBJ databases">
        <title>Transcriptome assembly of Sipha flava.</title>
        <authorList>
            <person name="Scully E.D."/>
            <person name="Geib S.M."/>
            <person name="Palmer N.A."/>
            <person name="Koch K."/>
            <person name="Bradshaw J."/>
            <person name="Heng-Moss T."/>
            <person name="Sarath G."/>
        </authorList>
    </citation>
    <scope>NUCLEOTIDE SEQUENCE</scope>
</reference>
<dbReference type="AlphaFoldDB" id="A0A2S2QDL9"/>
<evidence type="ECO:0000313" key="2">
    <source>
        <dbReference type="EMBL" id="MBY75838.1"/>
    </source>
</evidence>
<protein>
    <recommendedName>
        <fullName evidence="1">PiggyBac transposable element-derived protein domain-containing protein</fullName>
    </recommendedName>
</protein>
<sequence length="115" mass="13651">MDQSGEIISVDKSMIPFRGRLIFRQYILNKTHIYGVKFFKVCGSNGYTYKIIIYKCKQPSCLGLPTFKLFNVGKFFSYPIYSIFQQRTQNFGGGRRMQSKKLKDHHYGYLYWLYV</sequence>
<accession>A0A2S2QDL9</accession>
<feature type="domain" description="PiggyBac transposable element-derived protein" evidence="1">
    <location>
        <begin position="4"/>
        <end position="57"/>
    </location>
</feature>
<evidence type="ECO:0000259" key="1">
    <source>
        <dbReference type="Pfam" id="PF13843"/>
    </source>
</evidence>
<dbReference type="Pfam" id="PF13843">
    <property type="entry name" value="DDE_Tnp_1_7"/>
    <property type="match status" value="1"/>
</dbReference>
<organism evidence="2">
    <name type="scientific">Sipha flava</name>
    <name type="common">yellow sugarcane aphid</name>
    <dbReference type="NCBI Taxonomy" id="143950"/>
    <lineage>
        <taxon>Eukaryota</taxon>
        <taxon>Metazoa</taxon>
        <taxon>Ecdysozoa</taxon>
        <taxon>Arthropoda</taxon>
        <taxon>Hexapoda</taxon>
        <taxon>Insecta</taxon>
        <taxon>Pterygota</taxon>
        <taxon>Neoptera</taxon>
        <taxon>Paraneoptera</taxon>
        <taxon>Hemiptera</taxon>
        <taxon>Sternorrhyncha</taxon>
        <taxon>Aphidomorpha</taxon>
        <taxon>Aphidoidea</taxon>
        <taxon>Aphididae</taxon>
        <taxon>Sipha</taxon>
    </lineage>
</organism>
<dbReference type="InterPro" id="IPR029526">
    <property type="entry name" value="PGBD"/>
</dbReference>
<proteinExistence type="predicted"/>
<gene>
    <name evidence="2" type="ORF">g.151313</name>
</gene>
<dbReference type="EMBL" id="GGMS01006635">
    <property type="protein sequence ID" value="MBY75838.1"/>
    <property type="molecule type" value="Transcribed_RNA"/>
</dbReference>